<gene>
    <name evidence="2" type="ORF">LY89DRAFT_781601</name>
</gene>
<name>A0A194XCA9_MOLSC</name>
<dbReference type="InParanoid" id="A0A194XCA9"/>
<feature type="region of interest" description="Disordered" evidence="1">
    <location>
        <begin position="577"/>
        <end position="597"/>
    </location>
</feature>
<dbReference type="Proteomes" id="UP000070700">
    <property type="component" value="Unassembled WGS sequence"/>
</dbReference>
<feature type="region of interest" description="Disordered" evidence="1">
    <location>
        <begin position="139"/>
        <end position="170"/>
    </location>
</feature>
<evidence type="ECO:0000313" key="3">
    <source>
        <dbReference type="Proteomes" id="UP000070700"/>
    </source>
</evidence>
<dbReference type="EMBL" id="KQ947414">
    <property type="protein sequence ID" value="KUJ17387.1"/>
    <property type="molecule type" value="Genomic_DNA"/>
</dbReference>
<dbReference type="KEGG" id="psco:LY89DRAFT_781601"/>
<sequence>MGFKFPRRTSSEAPIGGRPSTPSYLKPGSITLSASPLKSGSVSEEAPRKSRYEQLFKDLEECQERAKASSSGLSSSSAENLGKLKKSTTLSAAAPAFVPSGMPTLAAKHKIGGLKNAARSKLATGSKILTGPKLATEPKILTGPKLPTWPKLLTEPNIPTGPRDPNRPRNPFAVLDAVPTALSRPPHPHVQVLMQRWFGDDNHNRVQDGNAVGSQLEGHSGDGIGYGHPGASAPQVQYSVPPYTHTDRVVSSGLTIMYSHPVSQAVDPRQSSTQAPANPSLPPKVVSNRIKSTEFSTVRRDKTMKDLIIYAAGVVRNAILNSKVTYSGGRVFENIVRIYDHNPSTYNLINELYVLSEEGQMEFLSKNHVEIRVDIPADYENPAKSVDVDEQNGYIDHDYGYTPPAERTVIDTIYSLDPALFAYTKNLTITLVFPRNPANTPLNTPIYLVPADGAPVHGATWRLLEKLVLCVDDFTSLKNLTILLHVPSNTRMPLTLPQLYHVLPFYDLEFKNWDLKYQPDNLTMNLTVEGWSMDQLDRERDRVVRDRNKAAAEDHVLLREEQRKYEEAVREFEEQQRKRIEKQKEAKRKRAEQQRKVNEAVFVQAGSLLPPIDLKKLKKGQRATEHGSVAMKKAAAHGAAKAKKEKGGK</sequence>
<dbReference type="GeneID" id="28832222"/>
<accession>A0A194XCA9</accession>
<feature type="compositionally biased region" description="Polar residues" evidence="1">
    <location>
        <begin position="30"/>
        <end position="42"/>
    </location>
</feature>
<proteinExistence type="predicted"/>
<feature type="region of interest" description="Disordered" evidence="1">
    <location>
        <begin position="617"/>
        <end position="649"/>
    </location>
</feature>
<feature type="region of interest" description="Disordered" evidence="1">
    <location>
        <begin position="264"/>
        <end position="285"/>
    </location>
</feature>
<dbReference type="OrthoDB" id="3565130at2759"/>
<feature type="compositionally biased region" description="Low complexity" evidence="1">
    <location>
        <begin position="630"/>
        <end position="639"/>
    </location>
</feature>
<protein>
    <submittedName>
        <fullName evidence="2">Uncharacterized protein</fullName>
    </submittedName>
</protein>
<dbReference type="AlphaFoldDB" id="A0A194XCA9"/>
<organism evidence="2 3">
    <name type="scientific">Mollisia scopiformis</name>
    <name type="common">Conifer needle endophyte fungus</name>
    <name type="synonym">Phialocephala scopiformis</name>
    <dbReference type="NCBI Taxonomy" id="149040"/>
    <lineage>
        <taxon>Eukaryota</taxon>
        <taxon>Fungi</taxon>
        <taxon>Dikarya</taxon>
        <taxon>Ascomycota</taxon>
        <taxon>Pezizomycotina</taxon>
        <taxon>Leotiomycetes</taxon>
        <taxon>Helotiales</taxon>
        <taxon>Mollisiaceae</taxon>
        <taxon>Mollisia</taxon>
    </lineage>
</organism>
<evidence type="ECO:0000313" key="2">
    <source>
        <dbReference type="EMBL" id="KUJ17387.1"/>
    </source>
</evidence>
<evidence type="ECO:0000256" key="1">
    <source>
        <dbReference type="SAM" id="MobiDB-lite"/>
    </source>
</evidence>
<feature type="region of interest" description="Disordered" evidence="1">
    <location>
        <begin position="1"/>
        <end position="50"/>
    </location>
</feature>
<feature type="compositionally biased region" description="Basic residues" evidence="1">
    <location>
        <begin position="640"/>
        <end position="649"/>
    </location>
</feature>
<keyword evidence="3" id="KW-1185">Reference proteome</keyword>
<reference evidence="2 3" key="1">
    <citation type="submission" date="2015-10" db="EMBL/GenBank/DDBJ databases">
        <title>Full genome of DAOMC 229536 Phialocephala scopiformis, a fungal endophyte of spruce producing the potent anti-insectan compound rugulosin.</title>
        <authorList>
            <consortium name="DOE Joint Genome Institute"/>
            <person name="Walker A.K."/>
            <person name="Frasz S.L."/>
            <person name="Seifert K.A."/>
            <person name="Miller J.D."/>
            <person name="Mondo S.J."/>
            <person name="Labutti K."/>
            <person name="Lipzen A."/>
            <person name="Dockter R."/>
            <person name="Kennedy M."/>
            <person name="Grigoriev I.V."/>
            <person name="Spatafora J.W."/>
        </authorList>
    </citation>
    <scope>NUCLEOTIDE SEQUENCE [LARGE SCALE GENOMIC DNA]</scope>
    <source>
        <strain evidence="2 3">CBS 120377</strain>
    </source>
</reference>
<dbReference type="RefSeq" id="XP_018071742.1">
    <property type="nucleotide sequence ID" value="XM_018222496.1"/>
</dbReference>